<dbReference type="Proteomes" id="UP001519460">
    <property type="component" value="Unassembled WGS sequence"/>
</dbReference>
<feature type="region of interest" description="Disordered" evidence="4">
    <location>
        <begin position="536"/>
        <end position="759"/>
    </location>
</feature>
<dbReference type="SUPFAM" id="SSF48403">
    <property type="entry name" value="Ankyrin repeat"/>
    <property type="match status" value="1"/>
</dbReference>
<organism evidence="5 6">
    <name type="scientific">Batillaria attramentaria</name>
    <dbReference type="NCBI Taxonomy" id="370345"/>
    <lineage>
        <taxon>Eukaryota</taxon>
        <taxon>Metazoa</taxon>
        <taxon>Spiralia</taxon>
        <taxon>Lophotrochozoa</taxon>
        <taxon>Mollusca</taxon>
        <taxon>Gastropoda</taxon>
        <taxon>Caenogastropoda</taxon>
        <taxon>Sorbeoconcha</taxon>
        <taxon>Cerithioidea</taxon>
        <taxon>Batillariidae</taxon>
        <taxon>Batillaria</taxon>
    </lineage>
</organism>
<feature type="compositionally biased region" description="Low complexity" evidence="4">
    <location>
        <begin position="681"/>
        <end position="704"/>
    </location>
</feature>
<feature type="region of interest" description="Disordered" evidence="4">
    <location>
        <begin position="98"/>
        <end position="133"/>
    </location>
</feature>
<reference evidence="5 6" key="1">
    <citation type="journal article" date="2023" name="Sci. Data">
        <title>Genome assembly of the Korean intertidal mud-creeper Batillaria attramentaria.</title>
        <authorList>
            <person name="Patra A.K."/>
            <person name="Ho P.T."/>
            <person name="Jun S."/>
            <person name="Lee S.J."/>
            <person name="Kim Y."/>
            <person name="Won Y.J."/>
        </authorList>
    </citation>
    <scope>NUCLEOTIDE SEQUENCE [LARGE SCALE GENOMIC DNA]</scope>
    <source>
        <strain evidence="5">Wonlab-2016</strain>
    </source>
</reference>
<feature type="compositionally biased region" description="Polar residues" evidence="4">
    <location>
        <begin position="604"/>
        <end position="620"/>
    </location>
</feature>
<feature type="region of interest" description="Disordered" evidence="4">
    <location>
        <begin position="344"/>
        <end position="409"/>
    </location>
</feature>
<name>A0ABD0LL20_9CAEN</name>
<feature type="region of interest" description="Disordered" evidence="4">
    <location>
        <begin position="167"/>
        <end position="215"/>
    </location>
</feature>
<sequence length="1070" mass="113776">MSRFEGGFDASWSPPSTPPRSPQNFQEDVSSGFHSEEESTEIFTSDLSGGCEHTDDSTGMVHPASALVLPTSPMSGSRPEYKLEHSIDKLEAELKNLQFDDTELEEKGGAQKRRPQNTGNQHLENAKKANTTSMPKVIILPPSTPTFSNVTSPEHFLSLPQLFPPQAAGSCSRPLRPADTVPRVSMVTGPPDTRSPPSSVTSKELHSVGQSSVRSPLRNMVTSTSAGSIPRYVQQFAWNVSTTENVVRSPPQQFDHSASAVKNIRSPPGVPVTATHSHLVTGRTAGTGGSPVLTKTVRSSSLSGGSVFQFPDSSKTLPCTVDTDGGQDNEEAAINKLAIELMQSSPQGPPDWLSTTLASDLKGPPHDAVSSPPSAAPPRIQVPQRSSLSSSVVFSQNMQSPPGTKTATSPAELQVCYPPPMTPHPSARGSLGEMPFPDVTLRNLPAARREYSERPVTFTLSDSDCGYGDEDKNGQETFFPKFAATGDAGLLPSSFGFNSSNGSSASLASIGSSGSERLSGGEQNFLKALSPSDVQKRLGDLKGSNSSISSGESGQKDRDSGIYEFSENSASSPPVQGGAQVHRSLSAGEGGEQGWPTEEGRCTMTPSVNSPESVTHQSAGQGRVRSRSGTSTSSRLTDPDGTVRSPGSAASLQSPCPTSPTQVQSPQYSLPPTPLSPTGIASSQSMSRSVSSSSSHGPASWQASAPSPHSPVLGHFSPQSQHSPMTGPTVVENSPHGPRVVMRSPTSSVSSSPGNASMMVNSPPGSMRMVNLPTSVPPMVVNSPPHSMANAPANPPVMMHSPGIANPRVINPSPPPPDLMEDLSPDEVISAAIAEDGRWIHSDNGENCLHALSGLPDQHLALQILALLQGKGQFQMALNEMSRGHENMHHTSLHLAVEKGFAEIVEALLEWDATDVNATRTPDNLTPLMVALKQHMKGDRKDDRSNIIKMLIEASSDFEIRERSFNIQERSFNKTALMMAVESKDVEVVRLILESAGVEDARRLINQHRTRSGSTALHIAAGLHNISTDVKEKILQLLIQFGGDTGVKNNEGDTPKDYDKHLVEKVSKMR</sequence>
<dbReference type="InterPro" id="IPR002110">
    <property type="entry name" value="Ankyrin_rpt"/>
</dbReference>
<feature type="compositionally biased region" description="Polar residues" evidence="4">
    <location>
        <begin position="397"/>
        <end position="409"/>
    </location>
</feature>
<feature type="compositionally biased region" description="Low complexity" evidence="4">
    <location>
        <begin position="543"/>
        <end position="553"/>
    </location>
</feature>
<evidence type="ECO:0000313" key="5">
    <source>
        <dbReference type="EMBL" id="KAK7499858.1"/>
    </source>
</evidence>
<evidence type="ECO:0000256" key="3">
    <source>
        <dbReference type="PROSITE-ProRule" id="PRU00023"/>
    </source>
</evidence>
<keyword evidence="1" id="KW-0677">Repeat</keyword>
<dbReference type="PROSITE" id="PS50297">
    <property type="entry name" value="ANK_REP_REGION"/>
    <property type="match status" value="1"/>
</dbReference>
<feature type="region of interest" description="Disordered" evidence="4">
    <location>
        <begin position="1"/>
        <end position="81"/>
    </location>
</feature>
<feature type="compositionally biased region" description="Low complexity" evidence="4">
    <location>
        <begin position="366"/>
        <end position="396"/>
    </location>
</feature>
<dbReference type="Pfam" id="PF00023">
    <property type="entry name" value="Ank"/>
    <property type="match status" value="1"/>
</dbReference>
<accession>A0ABD0LL20</accession>
<feature type="compositionally biased region" description="Polar residues" evidence="4">
    <location>
        <begin position="23"/>
        <end position="33"/>
    </location>
</feature>
<proteinExistence type="predicted"/>
<dbReference type="InterPro" id="IPR036770">
    <property type="entry name" value="Ankyrin_rpt-contain_sf"/>
</dbReference>
<dbReference type="PANTHER" id="PTHR24198:SF165">
    <property type="entry name" value="ANKYRIN REPEAT-CONTAINING PROTEIN-RELATED"/>
    <property type="match status" value="1"/>
</dbReference>
<evidence type="ECO:0000256" key="1">
    <source>
        <dbReference type="ARBA" id="ARBA00022737"/>
    </source>
</evidence>
<dbReference type="Gene3D" id="1.25.40.20">
    <property type="entry name" value="Ankyrin repeat-containing domain"/>
    <property type="match status" value="2"/>
</dbReference>
<evidence type="ECO:0000313" key="6">
    <source>
        <dbReference type="Proteomes" id="UP001519460"/>
    </source>
</evidence>
<dbReference type="PANTHER" id="PTHR24198">
    <property type="entry name" value="ANKYRIN REPEAT AND PROTEIN KINASE DOMAIN-CONTAINING PROTEIN"/>
    <property type="match status" value="1"/>
</dbReference>
<feature type="compositionally biased region" description="Polar residues" evidence="4">
    <location>
        <begin position="717"/>
        <end position="726"/>
    </location>
</feature>
<feature type="compositionally biased region" description="Polar residues" evidence="4">
    <location>
        <begin position="195"/>
        <end position="215"/>
    </location>
</feature>
<feature type="compositionally biased region" description="Polar residues" evidence="4">
    <location>
        <begin position="116"/>
        <end position="133"/>
    </location>
</feature>
<evidence type="ECO:0000256" key="4">
    <source>
        <dbReference type="SAM" id="MobiDB-lite"/>
    </source>
</evidence>
<dbReference type="PROSITE" id="PS50088">
    <property type="entry name" value="ANK_REPEAT"/>
    <property type="match status" value="1"/>
</dbReference>
<dbReference type="EMBL" id="JACVVK020000041">
    <property type="protein sequence ID" value="KAK7499858.1"/>
    <property type="molecule type" value="Genomic_DNA"/>
</dbReference>
<dbReference type="AlphaFoldDB" id="A0ABD0LL20"/>
<keyword evidence="2 3" id="KW-0040">ANK repeat</keyword>
<evidence type="ECO:0000256" key="2">
    <source>
        <dbReference type="ARBA" id="ARBA00023043"/>
    </source>
</evidence>
<comment type="caution">
    <text evidence="5">The sequence shown here is derived from an EMBL/GenBank/DDBJ whole genome shotgun (WGS) entry which is preliminary data.</text>
</comment>
<keyword evidence="6" id="KW-1185">Reference proteome</keyword>
<dbReference type="Pfam" id="PF12796">
    <property type="entry name" value="Ank_2"/>
    <property type="match status" value="1"/>
</dbReference>
<protein>
    <submittedName>
        <fullName evidence="5">Uncharacterized protein</fullName>
    </submittedName>
</protein>
<gene>
    <name evidence="5" type="ORF">BaRGS_00008949</name>
</gene>
<feature type="compositionally biased region" description="Low complexity" evidence="4">
    <location>
        <begin position="738"/>
        <end position="753"/>
    </location>
</feature>
<dbReference type="SMART" id="SM00248">
    <property type="entry name" value="ANK"/>
    <property type="match status" value="4"/>
</dbReference>
<feature type="repeat" description="ANK" evidence="3">
    <location>
        <begin position="1012"/>
        <end position="1050"/>
    </location>
</feature>
<feature type="compositionally biased region" description="Polar residues" evidence="4">
    <location>
        <begin position="648"/>
        <end position="668"/>
    </location>
</feature>